<accession>A0A1J5SCE8</accession>
<dbReference type="InterPro" id="IPR018076">
    <property type="entry name" value="T2SS_GspF_dom"/>
</dbReference>
<dbReference type="GO" id="GO:0005886">
    <property type="term" value="C:plasma membrane"/>
    <property type="evidence" value="ECO:0007669"/>
    <property type="project" value="UniProtKB-SubCell"/>
</dbReference>
<feature type="transmembrane region" description="Helical" evidence="6">
    <location>
        <begin position="105"/>
        <end position="130"/>
    </location>
</feature>
<evidence type="ECO:0000256" key="4">
    <source>
        <dbReference type="ARBA" id="ARBA00022989"/>
    </source>
</evidence>
<name>A0A1J5SCE8_9ZZZZ</name>
<proteinExistence type="predicted"/>
<dbReference type="PANTHER" id="PTHR35007">
    <property type="entry name" value="INTEGRAL MEMBRANE PROTEIN-RELATED"/>
    <property type="match status" value="1"/>
</dbReference>
<feature type="transmembrane region" description="Helical" evidence="6">
    <location>
        <begin position="6"/>
        <end position="27"/>
    </location>
</feature>
<dbReference type="AlphaFoldDB" id="A0A1J5SCE8"/>
<dbReference type="PANTHER" id="PTHR35007:SF2">
    <property type="entry name" value="PILUS ASSEMBLE PROTEIN"/>
    <property type="match status" value="1"/>
</dbReference>
<comment type="subcellular location">
    <subcellularLocation>
        <location evidence="1">Cell membrane</location>
        <topology evidence="1">Multi-pass membrane protein</topology>
    </subcellularLocation>
</comment>
<sequence>MLETLIMGVAALAAFASVLALSLPLLARDRVASRMKAVARHRQDLSRARAAGLQGHRKAPRPSRLALMRAVITRLNLQALLDSKSLKDRLAQAGWRAQSAPLTYLFARVATPVLLLAFGLLYANTVFAAMPAQIRILVLVLAVAVGAWLPTVVLVNAIQKRQAILARAFPDALDLLVICVEAGLSVEASLTRVVDEMSLSAPELSEEIGLTAAELAFVGDRRQAWSNLAERTGLAAVKSLSTAMVQSEKYGTPVGVALKTLAQESRDTRMAAAEKKAASLPARLTVPMIVFFLPVLFVVIAGPAALQVTAIMK</sequence>
<keyword evidence="3 6" id="KW-0812">Transmembrane</keyword>
<evidence type="ECO:0000256" key="5">
    <source>
        <dbReference type="ARBA" id="ARBA00023136"/>
    </source>
</evidence>
<keyword evidence="5 6" id="KW-0472">Membrane</keyword>
<protein>
    <submittedName>
        <fullName evidence="8">Bacterial type II secretion system protein F domain protein</fullName>
    </submittedName>
</protein>
<evidence type="ECO:0000256" key="6">
    <source>
        <dbReference type="SAM" id="Phobius"/>
    </source>
</evidence>
<evidence type="ECO:0000256" key="1">
    <source>
        <dbReference type="ARBA" id="ARBA00004651"/>
    </source>
</evidence>
<evidence type="ECO:0000259" key="7">
    <source>
        <dbReference type="Pfam" id="PF00482"/>
    </source>
</evidence>
<keyword evidence="2" id="KW-1003">Cell membrane</keyword>
<keyword evidence="4 6" id="KW-1133">Transmembrane helix</keyword>
<gene>
    <name evidence="8" type="ORF">GALL_200830</name>
</gene>
<reference evidence="8" key="1">
    <citation type="submission" date="2016-10" db="EMBL/GenBank/DDBJ databases">
        <title>Sequence of Gallionella enrichment culture.</title>
        <authorList>
            <person name="Poehlein A."/>
            <person name="Muehling M."/>
            <person name="Daniel R."/>
        </authorList>
    </citation>
    <scope>NUCLEOTIDE SEQUENCE</scope>
</reference>
<evidence type="ECO:0000256" key="2">
    <source>
        <dbReference type="ARBA" id="ARBA00022475"/>
    </source>
</evidence>
<dbReference type="Pfam" id="PF00482">
    <property type="entry name" value="T2SSF"/>
    <property type="match status" value="1"/>
</dbReference>
<organism evidence="8">
    <name type="scientific">mine drainage metagenome</name>
    <dbReference type="NCBI Taxonomy" id="410659"/>
    <lineage>
        <taxon>unclassified sequences</taxon>
        <taxon>metagenomes</taxon>
        <taxon>ecological metagenomes</taxon>
    </lineage>
</organism>
<comment type="caution">
    <text evidence="8">The sequence shown here is derived from an EMBL/GenBank/DDBJ whole genome shotgun (WGS) entry which is preliminary data.</text>
</comment>
<evidence type="ECO:0000313" key="8">
    <source>
        <dbReference type="EMBL" id="OIQ97901.1"/>
    </source>
</evidence>
<dbReference type="EMBL" id="MLJW01000126">
    <property type="protein sequence ID" value="OIQ97901.1"/>
    <property type="molecule type" value="Genomic_DNA"/>
</dbReference>
<feature type="domain" description="Type II secretion system protein GspF" evidence="7">
    <location>
        <begin position="173"/>
        <end position="300"/>
    </location>
</feature>
<evidence type="ECO:0000256" key="3">
    <source>
        <dbReference type="ARBA" id="ARBA00022692"/>
    </source>
</evidence>
<feature type="transmembrane region" description="Helical" evidence="6">
    <location>
        <begin position="284"/>
        <end position="306"/>
    </location>
</feature>
<feature type="transmembrane region" description="Helical" evidence="6">
    <location>
        <begin position="136"/>
        <end position="158"/>
    </location>
</feature>